<name>A0A4Y8LP23_9BACL</name>
<sequence>MSESVRIDCMKCRHFYVTWDPQFPKGCKAFGFKSLQMPSLTVLSSSGKPCLNFEPKSRPLA</sequence>
<accession>A0A4Y8LP23</accession>
<dbReference type="AlphaFoldDB" id="A0A4Y8LP23"/>
<evidence type="ECO:0000313" key="1">
    <source>
        <dbReference type="EMBL" id="TFE22759.1"/>
    </source>
</evidence>
<dbReference type="EMBL" id="SOMN01000041">
    <property type="protein sequence ID" value="TFE22759.1"/>
    <property type="molecule type" value="Genomic_DNA"/>
</dbReference>
<keyword evidence="2" id="KW-1185">Reference proteome</keyword>
<dbReference type="OrthoDB" id="9807346at2"/>
<protein>
    <submittedName>
        <fullName evidence="1">Uracil-DNA glycosylase</fullName>
    </submittedName>
</protein>
<proteinExistence type="predicted"/>
<organism evidence="1 2">
    <name type="scientific">Cohnella luojiensis</name>
    <dbReference type="NCBI Taxonomy" id="652876"/>
    <lineage>
        <taxon>Bacteria</taxon>
        <taxon>Bacillati</taxon>
        <taxon>Bacillota</taxon>
        <taxon>Bacilli</taxon>
        <taxon>Bacillales</taxon>
        <taxon>Paenibacillaceae</taxon>
        <taxon>Cohnella</taxon>
    </lineage>
</organism>
<gene>
    <name evidence="1" type="ORF">E2980_20865</name>
</gene>
<reference evidence="1 2" key="1">
    <citation type="submission" date="2019-03" db="EMBL/GenBank/DDBJ databases">
        <title>Cohnella endophytica sp. nov., a novel endophytic bacterium isolated from bark of Sonneratia apetala.</title>
        <authorList>
            <person name="Tuo L."/>
        </authorList>
    </citation>
    <scope>NUCLEOTIDE SEQUENCE [LARGE SCALE GENOMIC DNA]</scope>
    <source>
        <strain evidence="1 2">CCTCC AB 208254</strain>
    </source>
</reference>
<dbReference type="Proteomes" id="UP000297900">
    <property type="component" value="Unassembled WGS sequence"/>
</dbReference>
<evidence type="ECO:0000313" key="2">
    <source>
        <dbReference type="Proteomes" id="UP000297900"/>
    </source>
</evidence>
<comment type="caution">
    <text evidence="1">The sequence shown here is derived from an EMBL/GenBank/DDBJ whole genome shotgun (WGS) entry which is preliminary data.</text>
</comment>